<feature type="binding site" evidence="12">
    <location>
        <position position="21"/>
    </location>
    <ligand>
        <name>[4Fe-4S] cluster</name>
        <dbReference type="ChEBI" id="CHEBI:49883"/>
    </ligand>
</feature>
<feature type="domain" description="4Fe-4S Wbl-type" evidence="13">
    <location>
        <begin position="20"/>
        <end position="84"/>
    </location>
</feature>
<comment type="PTM">
    <text evidence="12">Upon Fe-S cluster removal intramolecular disulfide bonds are formed.</text>
</comment>
<evidence type="ECO:0000256" key="1">
    <source>
        <dbReference type="ARBA" id="ARBA00004496"/>
    </source>
</evidence>
<sequence>MATTSRTPVAALWDWQRHAACRGMSSSVFYAAPGARGAPRRELEQRAQQICGDCPVRRRCAEFALVTRETYGVWGGLTEAERADRLGTGRKRGPGRAR</sequence>
<keyword evidence="5 12" id="KW-0479">Metal-binding</keyword>
<comment type="cofactor">
    <cofactor evidence="12">
        <name>[4Fe-4S] cluster</name>
        <dbReference type="ChEBI" id="CHEBI:49883"/>
    </cofactor>
    <text evidence="12">Binds 1 [4Fe-4S] cluster per subunit. Following nitrosylation of the [4Fe-4S] cluster binds 1 [4Fe-8(NO)] cluster per subunit.</text>
</comment>
<organism evidence="14 15">
    <name type="scientific">Streptomyces glaucus</name>
    <dbReference type="NCBI Taxonomy" id="284029"/>
    <lineage>
        <taxon>Bacteria</taxon>
        <taxon>Bacillati</taxon>
        <taxon>Actinomycetota</taxon>
        <taxon>Actinomycetes</taxon>
        <taxon>Kitasatosporales</taxon>
        <taxon>Streptomycetaceae</taxon>
        <taxon>Streptomyces</taxon>
    </lineage>
</organism>
<keyword evidence="7 12" id="KW-0411">Iron-sulfur</keyword>
<keyword evidence="6 12" id="KW-0408">Iron</keyword>
<evidence type="ECO:0000256" key="7">
    <source>
        <dbReference type="ARBA" id="ARBA00023014"/>
    </source>
</evidence>
<comment type="similarity">
    <text evidence="2 12">Belongs to the WhiB family.</text>
</comment>
<feature type="binding site" evidence="12">
    <location>
        <position position="60"/>
    </location>
    <ligand>
        <name>[4Fe-4S] cluster</name>
        <dbReference type="ChEBI" id="CHEBI:49883"/>
    </ligand>
</feature>
<evidence type="ECO:0000256" key="2">
    <source>
        <dbReference type="ARBA" id="ARBA00006597"/>
    </source>
</evidence>
<dbReference type="Proteomes" id="UP001500460">
    <property type="component" value="Unassembled WGS sequence"/>
</dbReference>
<accession>A0ABP5XHW1</accession>
<dbReference type="EMBL" id="BAAATK010000038">
    <property type="protein sequence ID" value="GAA2450792.1"/>
    <property type="molecule type" value="Genomic_DNA"/>
</dbReference>
<evidence type="ECO:0000256" key="10">
    <source>
        <dbReference type="ARBA" id="ARBA00023157"/>
    </source>
</evidence>
<keyword evidence="11 12" id="KW-0804">Transcription</keyword>
<keyword evidence="8 12" id="KW-0805">Transcription regulation</keyword>
<protein>
    <recommendedName>
        <fullName evidence="12">Transcriptional regulator WhiB</fullName>
    </recommendedName>
</protein>
<dbReference type="InterPro" id="IPR003482">
    <property type="entry name" value="Whib"/>
</dbReference>
<evidence type="ECO:0000256" key="6">
    <source>
        <dbReference type="ARBA" id="ARBA00023004"/>
    </source>
</evidence>
<dbReference type="RefSeq" id="WP_344607059.1">
    <property type="nucleotide sequence ID" value="NZ_BAAATK010000038.1"/>
</dbReference>
<evidence type="ECO:0000256" key="8">
    <source>
        <dbReference type="ARBA" id="ARBA00023015"/>
    </source>
</evidence>
<evidence type="ECO:0000313" key="15">
    <source>
        <dbReference type="Proteomes" id="UP001500460"/>
    </source>
</evidence>
<proteinExistence type="inferred from homology"/>
<dbReference type="PANTHER" id="PTHR38839">
    <property type="entry name" value="TRANSCRIPTIONAL REGULATOR WHID-RELATED"/>
    <property type="match status" value="1"/>
</dbReference>
<dbReference type="HAMAP" id="MF_01479">
    <property type="entry name" value="WhiB"/>
    <property type="match status" value="1"/>
</dbReference>
<dbReference type="InterPro" id="IPR034768">
    <property type="entry name" value="4FE4S_WBL"/>
</dbReference>
<dbReference type="Pfam" id="PF02467">
    <property type="entry name" value="Whib"/>
    <property type="match status" value="1"/>
</dbReference>
<feature type="binding site" evidence="12">
    <location>
        <position position="54"/>
    </location>
    <ligand>
        <name>[4Fe-4S] cluster</name>
        <dbReference type="ChEBI" id="CHEBI:49883"/>
    </ligand>
</feature>
<evidence type="ECO:0000256" key="9">
    <source>
        <dbReference type="ARBA" id="ARBA00023125"/>
    </source>
</evidence>
<name>A0ABP5XHW1_9ACTN</name>
<comment type="subcellular location">
    <subcellularLocation>
        <location evidence="1 12">Cytoplasm</location>
    </subcellularLocation>
</comment>
<evidence type="ECO:0000313" key="14">
    <source>
        <dbReference type="EMBL" id="GAA2450792.1"/>
    </source>
</evidence>
<reference evidence="15" key="1">
    <citation type="journal article" date="2019" name="Int. J. Syst. Evol. Microbiol.">
        <title>The Global Catalogue of Microorganisms (GCM) 10K type strain sequencing project: providing services to taxonomists for standard genome sequencing and annotation.</title>
        <authorList>
            <consortium name="The Broad Institute Genomics Platform"/>
            <consortium name="The Broad Institute Genome Sequencing Center for Infectious Disease"/>
            <person name="Wu L."/>
            <person name="Ma J."/>
        </authorList>
    </citation>
    <scope>NUCLEOTIDE SEQUENCE [LARGE SCALE GENOMIC DNA]</scope>
    <source>
        <strain evidence="15">JCM 6922</strain>
    </source>
</reference>
<comment type="PTM">
    <text evidence="12">The Fe-S cluster can be nitrosylated by nitric oxide (NO).</text>
</comment>
<gene>
    <name evidence="12" type="primary">whiB</name>
    <name evidence="14" type="ORF">GCM10010421_49050</name>
</gene>
<keyword evidence="3 12" id="KW-0004">4Fe-4S</keyword>
<comment type="caution">
    <text evidence="14">The sequence shown here is derived from an EMBL/GenBank/DDBJ whole genome shotgun (WGS) entry which is preliminary data.</text>
</comment>
<dbReference type="PROSITE" id="PS51674">
    <property type="entry name" value="4FE4S_WBL"/>
    <property type="match status" value="1"/>
</dbReference>
<evidence type="ECO:0000256" key="12">
    <source>
        <dbReference type="HAMAP-Rule" id="MF_01479"/>
    </source>
</evidence>
<evidence type="ECO:0000256" key="5">
    <source>
        <dbReference type="ARBA" id="ARBA00022723"/>
    </source>
</evidence>
<evidence type="ECO:0000259" key="13">
    <source>
        <dbReference type="PROSITE" id="PS51674"/>
    </source>
</evidence>
<comment type="function">
    <text evidence="12">Acts as a transcriptional regulator. Probably redox-responsive. The apo- but not holo-form probably binds DNA.</text>
</comment>
<dbReference type="PANTHER" id="PTHR38839:SF5">
    <property type="entry name" value="TRANSCRIPTIONAL REGULATOR WHID"/>
    <property type="match status" value="1"/>
</dbReference>
<keyword evidence="4 12" id="KW-0963">Cytoplasm</keyword>
<keyword evidence="9 12" id="KW-0238">DNA-binding</keyword>
<evidence type="ECO:0000256" key="3">
    <source>
        <dbReference type="ARBA" id="ARBA00022485"/>
    </source>
</evidence>
<feature type="binding site" evidence="12">
    <location>
        <position position="51"/>
    </location>
    <ligand>
        <name>[4Fe-4S] cluster</name>
        <dbReference type="ChEBI" id="CHEBI:49883"/>
    </ligand>
</feature>
<keyword evidence="10 12" id="KW-1015">Disulfide bond</keyword>
<evidence type="ECO:0000256" key="4">
    <source>
        <dbReference type="ARBA" id="ARBA00022490"/>
    </source>
</evidence>
<evidence type="ECO:0000256" key="11">
    <source>
        <dbReference type="ARBA" id="ARBA00023163"/>
    </source>
</evidence>
<keyword evidence="15" id="KW-1185">Reference proteome</keyword>